<feature type="region of interest" description="Disordered" evidence="1">
    <location>
        <begin position="232"/>
        <end position="277"/>
    </location>
</feature>
<keyword evidence="2" id="KW-0472">Membrane</keyword>
<evidence type="ECO:0000256" key="2">
    <source>
        <dbReference type="SAM" id="Phobius"/>
    </source>
</evidence>
<dbReference type="CDD" id="cd12797">
    <property type="entry name" value="M23_peptidase"/>
    <property type="match status" value="1"/>
</dbReference>
<dbReference type="GO" id="GO:0004222">
    <property type="term" value="F:metalloendopeptidase activity"/>
    <property type="evidence" value="ECO:0007669"/>
    <property type="project" value="TreeGrafter"/>
</dbReference>
<feature type="domain" description="M23ase beta-sheet core" evidence="3">
    <location>
        <begin position="123"/>
        <end position="220"/>
    </location>
</feature>
<sequence>MKDENKNSSRVKEMPTKLQKLARKRWVFPAVYIGFAAIVLVTVLWMQSGSNEGSPNTNTEVEYNPTGYEYNDDAVAVNARPEVFKQPVIGDDIKIKVPYYDVEASAEEQESALVFYNNSYFQNEGIDYAKESGETFDVVAAMSGQVVKAEKDDLLGYVVHIEHQDGVMTYYQSLENVKVEKGEEVVQGDVLGQAGRSAFNKDAGVHAHFEIRKDGQAVNPINYFEKSAASLEDVNASDEVKADDQDTESEKEERSETEDSEDKKAEPKDASAAMTNA</sequence>
<evidence type="ECO:0000313" key="4">
    <source>
        <dbReference type="EMBL" id="RBW68747.1"/>
    </source>
</evidence>
<dbReference type="PANTHER" id="PTHR21666">
    <property type="entry name" value="PEPTIDASE-RELATED"/>
    <property type="match status" value="1"/>
</dbReference>
<dbReference type="RefSeq" id="WP_113806974.1">
    <property type="nucleotide sequence ID" value="NZ_QOCW01000017.1"/>
</dbReference>
<keyword evidence="2" id="KW-1133">Transmembrane helix</keyword>
<feature type="compositionally biased region" description="Acidic residues" evidence="1">
    <location>
        <begin position="245"/>
        <end position="260"/>
    </location>
</feature>
<gene>
    <name evidence="4" type="ORF">DS031_15450</name>
</gene>
<comment type="caution">
    <text evidence="4">The sequence shown here is derived from an EMBL/GenBank/DDBJ whole genome shotgun (WGS) entry which is preliminary data.</text>
</comment>
<dbReference type="OrthoDB" id="2050153at2"/>
<dbReference type="Proteomes" id="UP000253314">
    <property type="component" value="Unassembled WGS sequence"/>
</dbReference>
<dbReference type="EMBL" id="QOCW01000017">
    <property type="protein sequence ID" value="RBW68747.1"/>
    <property type="molecule type" value="Genomic_DNA"/>
</dbReference>
<keyword evidence="5" id="KW-1185">Reference proteome</keyword>
<organism evidence="4 5">
    <name type="scientific">Bacillus taeanensis</name>
    <dbReference type="NCBI Taxonomy" id="273032"/>
    <lineage>
        <taxon>Bacteria</taxon>
        <taxon>Bacillati</taxon>
        <taxon>Bacillota</taxon>
        <taxon>Bacilli</taxon>
        <taxon>Bacillales</taxon>
        <taxon>Bacillaceae</taxon>
        <taxon>Bacillus</taxon>
    </lineage>
</organism>
<keyword evidence="2" id="KW-0812">Transmembrane</keyword>
<dbReference type="Gene3D" id="2.70.70.10">
    <property type="entry name" value="Glucose Permease (Domain IIA)"/>
    <property type="match status" value="1"/>
</dbReference>
<evidence type="ECO:0000313" key="5">
    <source>
        <dbReference type="Proteomes" id="UP000253314"/>
    </source>
</evidence>
<proteinExistence type="predicted"/>
<dbReference type="AlphaFoldDB" id="A0A366XS80"/>
<dbReference type="SUPFAM" id="SSF51261">
    <property type="entry name" value="Duplicated hybrid motif"/>
    <property type="match status" value="1"/>
</dbReference>
<protein>
    <submittedName>
        <fullName evidence="4">M23 family peptidase</fullName>
    </submittedName>
</protein>
<name>A0A366XS80_9BACI</name>
<evidence type="ECO:0000259" key="3">
    <source>
        <dbReference type="Pfam" id="PF01551"/>
    </source>
</evidence>
<dbReference type="Pfam" id="PF01551">
    <property type="entry name" value="Peptidase_M23"/>
    <property type="match status" value="1"/>
</dbReference>
<feature type="transmembrane region" description="Helical" evidence="2">
    <location>
        <begin position="26"/>
        <end position="46"/>
    </location>
</feature>
<dbReference type="PANTHER" id="PTHR21666:SF291">
    <property type="entry name" value="STAGE II SPORULATION PROTEIN Q"/>
    <property type="match status" value="1"/>
</dbReference>
<reference evidence="4 5" key="1">
    <citation type="submission" date="2018-07" db="EMBL/GenBank/DDBJ databases">
        <title>Lottiidibacillus patelloidae gen. nov., sp. nov., isolated from the intestinal tract of a marine limpet and the reclassification of B. taeanensis BH030017T, B. algicola KMM 3737T and B. hwajinpoensis SW-72T as genus Lottiidibacillus.</title>
        <authorList>
            <person name="Liu R."/>
            <person name="Huang Z."/>
        </authorList>
    </citation>
    <scope>NUCLEOTIDE SEQUENCE [LARGE SCALE GENOMIC DNA]</scope>
    <source>
        <strain evidence="4 5">BH030017</strain>
    </source>
</reference>
<accession>A0A366XS80</accession>
<dbReference type="InterPro" id="IPR050570">
    <property type="entry name" value="Cell_wall_metabolism_enzyme"/>
</dbReference>
<dbReference type="InterPro" id="IPR016047">
    <property type="entry name" value="M23ase_b-sheet_dom"/>
</dbReference>
<dbReference type="InterPro" id="IPR011055">
    <property type="entry name" value="Dup_hybrid_motif"/>
</dbReference>
<evidence type="ECO:0000256" key="1">
    <source>
        <dbReference type="SAM" id="MobiDB-lite"/>
    </source>
</evidence>